<dbReference type="AlphaFoldDB" id="A0AAD6UQV3"/>
<dbReference type="EMBL" id="JARJCW010000115">
    <property type="protein sequence ID" value="KAJ7192850.1"/>
    <property type="molecule type" value="Genomic_DNA"/>
</dbReference>
<keyword evidence="2" id="KW-1185">Reference proteome</keyword>
<evidence type="ECO:0000313" key="2">
    <source>
        <dbReference type="Proteomes" id="UP001219525"/>
    </source>
</evidence>
<comment type="caution">
    <text evidence="1">The sequence shown here is derived from an EMBL/GenBank/DDBJ whole genome shotgun (WGS) entry which is preliminary data.</text>
</comment>
<dbReference type="Proteomes" id="UP001219525">
    <property type="component" value="Unassembled WGS sequence"/>
</dbReference>
<proteinExistence type="predicted"/>
<organism evidence="1 2">
    <name type="scientific">Mycena pura</name>
    <dbReference type="NCBI Taxonomy" id="153505"/>
    <lineage>
        <taxon>Eukaryota</taxon>
        <taxon>Fungi</taxon>
        <taxon>Dikarya</taxon>
        <taxon>Basidiomycota</taxon>
        <taxon>Agaricomycotina</taxon>
        <taxon>Agaricomycetes</taxon>
        <taxon>Agaricomycetidae</taxon>
        <taxon>Agaricales</taxon>
        <taxon>Marasmiineae</taxon>
        <taxon>Mycenaceae</taxon>
        <taxon>Mycena</taxon>
    </lineage>
</organism>
<protein>
    <submittedName>
        <fullName evidence="1">Uncharacterized protein</fullName>
    </submittedName>
</protein>
<evidence type="ECO:0000313" key="1">
    <source>
        <dbReference type="EMBL" id="KAJ7192850.1"/>
    </source>
</evidence>
<gene>
    <name evidence="1" type="ORF">GGX14DRAFT_406064</name>
</gene>
<reference evidence="1" key="1">
    <citation type="submission" date="2023-03" db="EMBL/GenBank/DDBJ databases">
        <title>Massive genome expansion in bonnet fungi (Mycena s.s.) driven by repeated elements and novel gene families across ecological guilds.</title>
        <authorList>
            <consortium name="Lawrence Berkeley National Laboratory"/>
            <person name="Harder C.B."/>
            <person name="Miyauchi S."/>
            <person name="Viragh M."/>
            <person name="Kuo A."/>
            <person name="Thoen E."/>
            <person name="Andreopoulos B."/>
            <person name="Lu D."/>
            <person name="Skrede I."/>
            <person name="Drula E."/>
            <person name="Henrissat B."/>
            <person name="Morin E."/>
            <person name="Kohler A."/>
            <person name="Barry K."/>
            <person name="LaButti K."/>
            <person name="Morin E."/>
            <person name="Salamov A."/>
            <person name="Lipzen A."/>
            <person name="Mereny Z."/>
            <person name="Hegedus B."/>
            <person name="Baldrian P."/>
            <person name="Stursova M."/>
            <person name="Weitz H."/>
            <person name="Taylor A."/>
            <person name="Grigoriev I.V."/>
            <person name="Nagy L.G."/>
            <person name="Martin F."/>
            <person name="Kauserud H."/>
        </authorList>
    </citation>
    <scope>NUCLEOTIDE SEQUENCE</scope>
    <source>
        <strain evidence="1">9144</strain>
    </source>
</reference>
<accession>A0AAD6UQV3</accession>
<name>A0AAD6UQV3_9AGAR</name>
<sequence>MHVRDGRPFVRRVVVRAGTMQAALGSAYETSSARRQVVSRTWSFARASVQAVLPRPAHASATPLPAPVICKCRPGGELNAALAARRAAARSNGPGAAVLSIDRPMRVAMEMLGYHETNHGFKVMASRGDQRKGLWGGQTIMDERSGTSYLGTASLKALSQVIADVPHILFAEKLVAAYSEGQSCVDHP</sequence>